<dbReference type="SUPFAM" id="SSF51735">
    <property type="entry name" value="NAD(P)-binding Rossmann-fold domains"/>
    <property type="match status" value="1"/>
</dbReference>
<dbReference type="Gene3D" id="1.10.3730.10">
    <property type="entry name" value="ProC C-terminal domain-like"/>
    <property type="match status" value="1"/>
</dbReference>
<dbReference type="PROSITE" id="PS00521">
    <property type="entry name" value="P5CR"/>
    <property type="match status" value="1"/>
</dbReference>
<evidence type="ECO:0000256" key="8">
    <source>
        <dbReference type="ARBA" id="ARBA00058118"/>
    </source>
</evidence>
<dbReference type="SUPFAM" id="SSF48179">
    <property type="entry name" value="6-phosphogluconate dehydrogenase C-terminal domain-like"/>
    <property type="match status" value="1"/>
</dbReference>
<dbReference type="HAMAP" id="MF_01925">
    <property type="entry name" value="P5C_reductase"/>
    <property type="match status" value="1"/>
</dbReference>
<evidence type="ECO:0000256" key="4">
    <source>
        <dbReference type="ARBA" id="ARBA00022605"/>
    </source>
</evidence>
<dbReference type="InterPro" id="IPR029036">
    <property type="entry name" value="P5CR_dimer"/>
</dbReference>
<dbReference type="EMBL" id="BMDT01000002">
    <property type="protein sequence ID" value="GGI64982.1"/>
    <property type="molecule type" value="Genomic_DNA"/>
</dbReference>
<gene>
    <name evidence="9 15" type="primary">proC</name>
    <name evidence="15" type="ORF">GCM10011482_06360</name>
</gene>
<dbReference type="RefSeq" id="WP_188366828.1">
    <property type="nucleotide sequence ID" value="NZ_BMDT01000002.1"/>
</dbReference>
<dbReference type="Pfam" id="PF14748">
    <property type="entry name" value="P5CR_dimer"/>
    <property type="match status" value="1"/>
</dbReference>
<dbReference type="FunFam" id="1.10.3730.10:FF:000001">
    <property type="entry name" value="Pyrroline-5-carboxylate reductase"/>
    <property type="match status" value="1"/>
</dbReference>
<dbReference type="GO" id="GO:0005737">
    <property type="term" value="C:cytoplasm"/>
    <property type="evidence" value="ECO:0007669"/>
    <property type="project" value="UniProtKB-SubCell"/>
</dbReference>
<reference evidence="15" key="2">
    <citation type="submission" date="2020-09" db="EMBL/GenBank/DDBJ databases">
        <authorList>
            <person name="Sun Q."/>
            <person name="Sedlacek I."/>
        </authorList>
    </citation>
    <scope>NUCLEOTIDE SEQUENCE</scope>
    <source>
        <strain evidence="15">CCM 8433</strain>
    </source>
</reference>
<dbReference type="InterPro" id="IPR000304">
    <property type="entry name" value="Pyrroline-COOH_reductase"/>
</dbReference>
<dbReference type="GO" id="GO:0055129">
    <property type="term" value="P:L-proline biosynthetic process"/>
    <property type="evidence" value="ECO:0007669"/>
    <property type="project" value="UniProtKB-UniRule"/>
</dbReference>
<keyword evidence="4 9" id="KW-0028">Amino-acid biosynthesis</keyword>
<dbReference type="AlphaFoldDB" id="A0A917JF74"/>
<evidence type="ECO:0000256" key="1">
    <source>
        <dbReference type="ARBA" id="ARBA00004496"/>
    </source>
</evidence>
<evidence type="ECO:0000313" key="15">
    <source>
        <dbReference type="EMBL" id="GGI64982.1"/>
    </source>
</evidence>
<dbReference type="InterPro" id="IPR008927">
    <property type="entry name" value="6-PGluconate_DH-like_C_sf"/>
</dbReference>
<keyword evidence="6 9" id="KW-0521">NADP</keyword>
<dbReference type="PANTHER" id="PTHR11645:SF0">
    <property type="entry name" value="PYRROLINE-5-CARBOXYLATE REDUCTASE 3"/>
    <property type="match status" value="1"/>
</dbReference>
<comment type="catalytic activity">
    <reaction evidence="9 12">
        <text>L-proline + NADP(+) = (S)-1-pyrroline-5-carboxylate + NADPH + 2 H(+)</text>
        <dbReference type="Rhea" id="RHEA:14109"/>
        <dbReference type="ChEBI" id="CHEBI:15378"/>
        <dbReference type="ChEBI" id="CHEBI:17388"/>
        <dbReference type="ChEBI" id="CHEBI:57783"/>
        <dbReference type="ChEBI" id="CHEBI:58349"/>
        <dbReference type="ChEBI" id="CHEBI:60039"/>
        <dbReference type="EC" id="1.5.1.2"/>
    </reaction>
</comment>
<evidence type="ECO:0000256" key="11">
    <source>
        <dbReference type="PIRSR" id="PIRSR000193-1"/>
    </source>
</evidence>
<dbReference type="Proteomes" id="UP000622610">
    <property type="component" value="Unassembled WGS sequence"/>
</dbReference>
<evidence type="ECO:0000313" key="16">
    <source>
        <dbReference type="Proteomes" id="UP000622610"/>
    </source>
</evidence>
<evidence type="ECO:0000256" key="9">
    <source>
        <dbReference type="HAMAP-Rule" id="MF_01925"/>
    </source>
</evidence>
<protein>
    <recommendedName>
        <fullName evidence="9 10">Pyrroline-5-carboxylate reductase</fullName>
        <shortName evidence="9">P5C reductase</shortName>
        <shortName evidence="9">P5CR</shortName>
        <ecNumber evidence="9 10">1.5.1.2</ecNumber>
    </recommendedName>
    <alternativeName>
        <fullName evidence="9">PCA reductase</fullName>
    </alternativeName>
</protein>
<dbReference type="InterPro" id="IPR036291">
    <property type="entry name" value="NAD(P)-bd_dom_sf"/>
</dbReference>
<evidence type="ECO:0000256" key="6">
    <source>
        <dbReference type="ARBA" id="ARBA00022857"/>
    </source>
</evidence>
<accession>A0A917JF74</accession>
<feature type="domain" description="Pyrroline-5-carboxylate reductase catalytic N-terminal" evidence="13">
    <location>
        <begin position="4"/>
        <end position="100"/>
    </location>
</feature>
<comment type="subcellular location">
    <subcellularLocation>
        <location evidence="1 9">Cytoplasm</location>
    </subcellularLocation>
</comment>
<dbReference type="EC" id="1.5.1.2" evidence="9 10"/>
<keyword evidence="16" id="KW-1185">Reference proteome</keyword>
<keyword evidence="3 9" id="KW-0963">Cytoplasm</keyword>
<dbReference type="NCBIfam" id="TIGR00112">
    <property type="entry name" value="proC"/>
    <property type="match status" value="1"/>
</dbReference>
<evidence type="ECO:0000256" key="5">
    <source>
        <dbReference type="ARBA" id="ARBA00022650"/>
    </source>
</evidence>
<comment type="catalytic activity">
    <reaction evidence="9">
        <text>L-proline + NAD(+) = (S)-1-pyrroline-5-carboxylate + NADH + 2 H(+)</text>
        <dbReference type="Rhea" id="RHEA:14105"/>
        <dbReference type="ChEBI" id="CHEBI:15378"/>
        <dbReference type="ChEBI" id="CHEBI:17388"/>
        <dbReference type="ChEBI" id="CHEBI:57540"/>
        <dbReference type="ChEBI" id="CHEBI:57945"/>
        <dbReference type="ChEBI" id="CHEBI:60039"/>
        <dbReference type="EC" id="1.5.1.2"/>
    </reaction>
</comment>
<proteinExistence type="inferred from homology"/>
<dbReference type="Pfam" id="PF03807">
    <property type="entry name" value="F420_oxidored"/>
    <property type="match status" value="1"/>
</dbReference>
<dbReference type="InterPro" id="IPR028939">
    <property type="entry name" value="P5C_Rdtase_cat_N"/>
</dbReference>
<evidence type="ECO:0000256" key="3">
    <source>
        <dbReference type="ARBA" id="ARBA00022490"/>
    </source>
</evidence>
<organism evidence="15 16">
    <name type="scientific">Enterococcus alcedinis</name>
    <dbReference type="NCBI Taxonomy" id="1274384"/>
    <lineage>
        <taxon>Bacteria</taxon>
        <taxon>Bacillati</taxon>
        <taxon>Bacillota</taxon>
        <taxon>Bacilli</taxon>
        <taxon>Lactobacillales</taxon>
        <taxon>Enterococcaceae</taxon>
        <taxon>Enterococcus</taxon>
    </lineage>
</organism>
<evidence type="ECO:0000256" key="2">
    <source>
        <dbReference type="ARBA" id="ARBA00005525"/>
    </source>
</evidence>
<dbReference type="GO" id="GO:0004735">
    <property type="term" value="F:pyrroline-5-carboxylate reductase activity"/>
    <property type="evidence" value="ECO:0007669"/>
    <property type="project" value="UniProtKB-UniRule"/>
</dbReference>
<evidence type="ECO:0000256" key="7">
    <source>
        <dbReference type="ARBA" id="ARBA00023002"/>
    </source>
</evidence>
<comment type="pathway">
    <text evidence="9 12">Amino-acid biosynthesis; L-proline biosynthesis; L-proline from L-glutamate 5-semialdehyde: step 1/1.</text>
</comment>
<dbReference type="PANTHER" id="PTHR11645">
    <property type="entry name" value="PYRROLINE-5-CARBOXYLATE REDUCTASE"/>
    <property type="match status" value="1"/>
</dbReference>
<keyword evidence="5 9" id="KW-0641">Proline biosynthesis</keyword>
<comment type="similarity">
    <text evidence="2 9 12">Belongs to the pyrroline-5-carboxylate reductase family.</text>
</comment>
<keyword evidence="7 9" id="KW-0560">Oxidoreductase</keyword>
<dbReference type="InterPro" id="IPR053790">
    <property type="entry name" value="P5CR-like_CS"/>
</dbReference>
<reference evidence="15" key="1">
    <citation type="journal article" date="2014" name="Int. J. Syst. Evol. Microbiol.">
        <title>Complete genome sequence of Corynebacterium casei LMG S-19264T (=DSM 44701T), isolated from a smear-ripened cheese.</title>
        <authorList>
            <consortium name="US DOE Joint Genome Institute (JGI-PGF)"/>
            <person name="Walter F."/>
            <person name="Albersmeier A."/>
            <person name="Kalinowski J."/>
            <person name="Ruckert C."/>
        </authorList>
    </citation>
    <scope>NUCLEOTIDE SEQUENCE</scope>
    <source>
        <strain evidence="15">CCM 8433</strain>
    </source>
</reference>
<dbReference type="FunFam" id="3.40.50.720:FF:000190">
    <property type="entry name" value="Pyrroline-5-carboxylate reductase"/>
    <property type="match status" value="1"/>
</dbReference>
<evidence type="ECO:0000259" key="14">
    <source>
        <dbReference type="Pfam" id="PF14748"/>
    </source>
</evidence>
<feature type="binding site" evidence="11">
    <location>
        <begin position="71"/>
        <end position="74"/>
    </location>
    <ligand>
        <name>NADP(+)</name>
        <dbReference type="ChEBI" id="CHEBI:58349"/>
    </ligand>
</feature>
<name>A0A917JF74_9ENTE</name>
<evidence type="ECO:0000259" key="13">
    <source>
        <dbReference type="Pfam" id="PF03807"/>
    </source>
</evidence>
<sequence>MTVKIGFYGSGNMAQSIIQGLLAKEVYPKEAVVVYNRRYAPTLQKTVETYGVTAVLDEKAFFESVDIVIFAVKPQVLRTLYANIKPFLTPKHCLVSLAAGITLAEFESNLGDYSCIRAMPNTPLAVLEGSIALTRNQFVSEEQFTTILNLFNQVGTAKELPENLFDAFIGVSGSAPAYVYLFIEALADGAVLEGMPREMAYEFAAQTVLGSAKMVLETKEHPGVLKDKVCSPGGTTIEAVKALEDNHFRSTVMQAVQAAAGKSRKMNEA</sequence>
<comment type="function">
    <text evidence="8 9">Catalyzes the reduction of 1-pyrroline-5-carboxylate (PCA) to L-proline.</text>
</comment>
<evidence type="ECO:0000256" key="12">
    <source>
        <dbReference type="RuleBase" id="RU003903"/>
    </source>
</evidence>
<evidence type="ECO:0000256" key="10">
    <source>
        <dbReference type="NCBIfam" id="TIGR00112"/>
    </source>
</evidence>
<dbReference type="PIRSF" id="PIRSF000193">
    <property type="entry name" value="Pyrrol-5-carb_rd"/>
    <property type="match status" value="1"/>
</dbReference>
<dbReference type="Gene3D" id="3.40.50.720">
    <property type="entry name" value="NAD(P)-binding Rossmann-like Domain"/>
    <property type="match status" value="1"/>
</dbReference>
<comment type="caution">
    <text evidence="15">The sequence shown here is derived from an EMBL/GenBank/DDBJ whole genome shotgun (WGS) entry which is preliminary data.</text>
</comment>
<feature type="domain" description="Pyrroline-5-carboxylate reductase dimerisation" evidence="14">
    <location>
        <begin position="162"/>
        <end position="266"/>
    </location>
</feature>